<comment type="caution">
    <text evidence="3">The sequence shown here is derived from an EMBL/GenBank/DDBJ whole genome shotgun (WGS) entry which is preliminary data.</text>
</comment>
<accession>A0A8S3ZK94</accession>
<sequence>MSNLRRSRPDEQDDLLRRLQEVSVTRHRLDSSDTSSPSSPRRLPQLSDCETQNTCHFSLADCSPFQDPSDLVFLPDVSPKLVSPVSPRPRTILNLDFSRDASSAASDSGSSDPASPDVPNFQSGHFQLSLTDDHKWEKLRSLLVAMKEEPFDVEESLKATVGPCGKSPDKLSSQEELQIELAVVQDLLDDKRRELEQIRQERDAALMYIHSLKVNGRDSLSSDEPGKEVIDLYKLGLDSLRSPSVSKDKVIDLLLPLVRELHKQKAYLDRLVTVILIRAPWILEDVDNMELPDCEPLEFDKADEGR</sequence>
<dbReference type="OrthoDB" id="6160214at2759"/>
<proteinExistence type="predicted"/>
<evidence type="ECO:0000313" key="4">
    <source>
        <dbReference type="Proteomes" id="UP000678393"/>
    </source>
</evidence>
<evidence type="ECO:0000256" key="2">
    <source>
        <dbReference type="SAM" id="MobiDB-lite"/>
    </source>
</evidence>
<feature type="coiled-coil region" evidence="1">
    <location>
        <begin position="174"/>
        <end position="204"/>
    </location>
</feature>
<feature type="region of interest" description="Disordered" evidence="2">
    <location>
        <begin position="101"/>
        <end position="124"/>
    </location>
</feature>
<feature type="region of interest" description="Disordered" evidence="2">
    <location>
        <begin position="21"/>
        <end position="47"/>
    </location>
</feature>
<dbReference type="AlphaFoldDB" id="A0A8S3ZK94"/>
<evidence type="ECO:0000313" key="3">
    <source>
        <dbReference type="EMBL" id="CAG5128428.1"/>
    </source>
</evidence>
<keyword evidence="4" id="KW-1185">Reference proteome</keyword>
<feature type="compositionally biased region" description="Low complexity" evidence="2">
    <location>
        <begin position="32"/>
        <end position="47"/>
    </location>
</feature>
<evidence type="ECO:0000256" key="1">
    <source>
        <dbReference type="SAM" id="Coils"/>
    </source>
</evidence>
<feature type="compositionally biased region" description="Low complexity" evidence="2">
    <location>
        <begin position="101"/>
        <end position="117"/>
    </location>
</feature>
<keyword evidence="1" id="KW-0175">Coiled coil</keyword>
<reference evidence="3" key="1">
    <citation type="submission" date="2021-04" db="EMBL/GenBank/DDBJ databases">
        <authorList>
            <consortium name="Molecular Ecology Group"/>
        </authorList>
    </citation>
    <scope>NUCLEOTIDE SEQUENCE</scope>
</reference>
<gene>
    <name evidence="3" type="ORF">CUNI_LOCUS13986</name>
</gene>
<protein>
    <submittedName>
        <fullName evidence="3">Uncharacterized protein</fullName>
    </submittedName>
</protein>
<organism evidence="3 4">
    <name type="scientific">Candidula unifasciata</name>
    <dbReference type="NCBI Taxonomy" id="100452"/>
    <lineage>
        <taxon>Eukaryota</taxon>
        <taxon>Metazoa</taxon>
        <taxon>Spiralia</taxon>
        <taxon>Lophotrochozoa</taxon>
        <taxon>Mollusca</taxon>
        <taxon>Gastropoda</taxon>
        <taxon>Heterobranchia</taxon>
        <taxon>Euthyneura</taxon>
        <taxon>Panpulmonata</taxon>
        <taxon>Eupulmonata</taxon>
        <taxon>Stylommatophora</taxon>
        <taxon>Helicina</taxon>
        <taxon>Helicoidea</taxon>
        <taxon>Geomitridae</taxon>
        <taxon>Candidula</taxon>
    </lineage>
</organism>
<dbReference type="Proteomes" id="UP000678393">
    <property type="component" value="Unassembled WGS sequence"/>
</dbReference>
<dbReference type="EMBL" id="CAJHNH020003057">
    <property type="protein sequence ID" value="CAG5128428.1"/>
    <property type="molecule type" value="Genomic_DNA"/>
</dbReference>
<name>A0A8S3ZK94_9EUPU</name>